<comment type="caution">
    <text evidence="2">The sequence shown here is derived from an EMBL/GenBank/DDBJ whole genome shotgun (WGS) entry which is preliminary data.</text>
</comment>
<reference evidence="2 3" key="1">
    <citation type="submission" date="2020-01" db="EMBL/GenBank/DDBJ databases">
        <authorList>
            <person name="Gupta K D."/>
        </authorList>
    </citation>
    <scope>NUCLEOTIDE SEQUENCE [LARGE SCALE GENOMIC DNA]</scope>
</reference>
<name>A0A8S0XFJ2_CYCAE</name>
<dbReference type="OrthoDB" id="3065631at2759"/>
<organism evidence="2 3">
    <name type="scientific">Cyclocybe aegerita</name>
    <name type="common">Black poplar mushroom</name>
    <name type="synonym">Agrocybe aegerita</name>
    <dbReference type="NCBI Taxonomy" id="1973307"/>
    <lineage>
        <taxon>Eukaryota</taxon>
        <taxon>Fungi</taxon>
        <taxon>Dikarya</taxon>
        <taxon>Basidiomycota</taxon>
        <taxon>Agaricomycotina</taxon>
        <taxon>Agaricomycetes</taxon>
        <taxon>Agaricomycetidae</taxon>
        <taxon>Agaricales</taxon>
        <taxon>Agaricineae</taxon>
        <taxon>Bolbitiaceae</taxon>
        <taxon>Cyclocybe</taxon>
    </lineage>
</organism>
<evidence type="ECO:0000313" key="3">
    <source>
        <dbReference type="Proteomes" id="UP000467700"/>
    </source>
</evidence>
<feature type="region of interest" description="Disordered" evidence="1">
    <location>
        <begin position="525"/>
        <end position="563"/>
    </location>
</feature>
<keyword evidence="3" id="KW-1185">Reference proteome</keyword>
<sequence>MAETPSIPGDEEAALRHDILLLSASLHSTAPSQTSLSTPEVHKKPHSPVNLIDAIVSLLSTATTLGAPEEERDPGGNRVIAATIVSNEAGRVEASILTRSLMEASNASEKRSDNDGRNRIQPLRGDRRELSEILYSGAYESAYVGWEQHAQDVFSSFNAWAKSSLDRGMKHLAFYIAHLRQTPSRHPSRMYRSTGNQQRGLHGLQPTANGKFVLQSSNCNVWTRTLKEEYDGLKESLATENLHAKEAPGIGDIRRAFVALTRIQALASTSLLHRLSNLAPALVDRLRRPNSEVEGSDDFEDENLEDLRVRNRLEHCVKALVSLIPCTKQIISLESRPGTTFEACLIECPSPPVRTYKPESLESIISGLRSTLLSQDAKEYMLYGPKVATYSDKNTMEESRFTAANREKAKIDRLSQVNRFINRGTAHCEAAVMSAVYAPSVNDDREKPILHLSTMQEIPIRVGKRCCWVCWRLHLHLNAMIQSGPITLSGTHGIVYAWVAPQGLPLDVLRKLRADLAGALDTASKEARAAVTPVQSSISGDTDADSPDPGLTLGDVFPSERKA</sequence>
<dbReference type="Proteomes" id="UP000467700">
    <property type="component" value="Unassembled WGS sequence"/>
</dbReference>
<feature type="compositionally biased region" description="Basic and acidic residues" evidence="1">
    <location>
        <begin position="108"/>
        <end position="123"/>
    </location>
</feature>
<dbReference type="AlphaFoldDB" id="A0A8S0XFJ2"/>
<gene>
    <name evidence="2" type="ORF">AAE3_LOCUS3249</name>
</gene>
<protein>
    <submittedName>
        <fullName evidence="2">Uncharacterized protein</fullName>
    </submittedName>
</protein>
<dbReference type="EMBL" id="CACVBS010000031">
    <property type="protein sequence ID" value="CAA7261019.1"/>
    <property type="molecule type" value="Genomic_DNA"/>
</dbReference>
<proteinExistence type="predicted"/>
<accession>A0A8S0XFJ2</accession>
<evidence type="ECO:0000313" key="2">
    <source>
        <dbReference type="EMBL" id="CAA7261019.1"/>
    </source>
</evidence>
<feature type="region of interest" description="Disordered" evidence="1">
    <location>
        <begin position="104"/>
        <end position="123"/>
    </location>
</feature>
<evidence type="ECO:0000256" key="1">
    <source>
        <dbReference type="SAM" id="MobiDB-lite"/>
    </source>
</evidence>